<evidence type="ECO:0000256" key="1">
    <source>
        <dbReference type="SAM" id="MobiDB-lite"/>
    </source>
</evidence>
<reference evidence="3" key="1">
    <citation type="submission" date="2023-08" db="EMBL/GenBank/DDBJ databases">
        <authorList>
            <person name="Chen Y."/>
            <person name="Shah S."/>
            <person name="Dougan E. K."/>
            <person name="Thang M."/>
            <person name="Chan C."/>
        </authorList>
    </citation>
    <scope>NUCLEOTIDE SEQUENCE</scope>
</reference>
<feature type="region of interest" description="Disordered" evidence="1">
    <location>
        <begin position="98"/>
        <end position="120"/>
    </location>
</feature>
<dbReference type="Proteomes" id="UP001178507">
    <property type="component" value="Unassembled WGS sequence"/>
</dbReference>
<dbReference type="EMBL" id="CAUJNA010000639">
    <property type="protein sequence ID" value="CAJ1379537.1"/>
    <property type="molecule type" value="Genomic_DNA"/>
</dbReference>
<keyword evidence="2" id="KW-0732">Signal</keyword>
<protein>
    <recommendedName>
        <fullName evidence="5">Secreted protein</fullName>
    </recommendedName>
</protein>
<organism evidence="3 4">
    <name type="scientific">Effrenium voratum</name>
    <dbReference type="NCBI Taxonomy" id="2562239"/>
    <lineage>
        <taxon>Eukaryota</taxon>
        <taxon>Sar</taxon>
        <taxon>Alveolata</taxon>
        <taxon>Dinophyceae</taxon>
        <taxon>Suessiales</taxon>
        <taxon>Symbiodiniaceae</taxon>
        <taxon>Effrenium</taxon>
    </lineage>
</organism>
<evidence type="ECO:0000313" key="4">
    <source>
        <dbReference type="Proteomes" id="UP001178507"/>
    </source>
</evidence>
<evidence type="ECO:0008006" key="5">
    <source>
        <dbReference type="Google" id="ProtNLM"/>
    </source>
</evidence>
<proteinExistence type="predicted"/>
<evidence type="ECO:0000256" key="2">
    <source>
        <dbReference type="SAM" id="SignalP"/>
    </source>
</evidence>
<keyword evidence="4" id="KW-1185">Reference proteome</keyword>
<sequence>MIAFRAFLNLSMLQVLVSADPLPQVDALSKNGSSGQPYEPRATQGALDRRWGTAMVGAGHVKLRKRCWAFTLCVAAGARGHVMPERVRLGESWPQRLRDPAEAEMVEAQSRGGRSSQPCS</sequence>
<name>A0AA36I2I5_9DINO</name>
<feature type="signal peptide" evidence="2">
    <location>
        <begin position="1"/>
        <end position="19"/>
    </location>
</feature>
<accession>A0AA36I2I5</accession>
<comment type="caution">
    <text evidence="3">The sequence shown here is derived from an EMBL/GenBank/DDBJ whole genome shotgun (WGS) entry which is preliminary data.</text>
</comment>
<gene>
    <name evidence="3" type="ORF">EVOR1521_LOCUS7752</name>
</gene>
<evidence type="ECO:0000313" key="3">
    <source>
        <dbReference type="EMBL" id="CAJ1379537.1"/>
    </source>
</evidence>
<dbReference type="AlphaFoldDB" id="A0AA36I2I5"/>
<feature type="chain" id="PRO_5041295705" description="Secreted protein" evidence="2">
    <location>
        <begin position="20"/>
        <end position="120"/>
    </location>
</feature>